<organism evidence="2 3">
    <name type="scientific">Microtus ochrogaster</name>
    <name type="common">Prairie vole</name>
    <dbReference type="NCBI Taxonomy" id="79684"/>
    <lineage>
        <taxon>Eukaryota</taxon>
        <taxon>Metazoa</taxon>
        <taxon>Chordata</taxon>
        <taxon>Craniata</taxon>
        <taxon>Vertebrata</taxon>
        <taxon>Euteleostomi</taxon>
        <taxon>Mammalia</taxon>
        <taxon>Eutheria</taxon>
        <taxon>Euarchontoglires</taxon>
        <taxon>Glires</taxon>
        <taxon>Rodentia</taxon>
        <taxon>Myomorpha</taxon>
        <taxon>Muroidea</taxon>
        <taxon>Cricetidae</taxon>
        <taxon>Arvicolinae</taxon>
        <taxon>Microtus</taxon>
    </lineage>
</organism>
<evidence type="ECO:0000256" key="1">
    <source>
        <dbReference type="SAM" id="MobiDB-lite"/>
    </source>
</evidence>
<accession>A0A8J6KRS1</accession>
<dbReference type="AlphaFoldDB" id="A0A8J6KRS1"/>
<sequence length="76" mass="8638">MEIVKELRHRIKNPRPPKTRYADDETSSLPGPWTEAGAGPGSRQRRINRELESLRAGELEALENNNFQDDLHAGFP</sequence>
<proteinExistence type="predicted"/>
<protein>
    <submittedName>
        <fullName evidence="2">Uncharacterized protein</fullName>
    </submittedName>
</protein>
<gene>
    <name evidence="2" type="ORF">LTLLF_197375</name>
</gene>
<feature type="compositionally biased region" description="Basic residues" evidence="1">
    <location>
        <begin position="7"/>
        <end position="18"/>
    </location>
</feature>
<feature type="region of interest" description="Disordered" evidence="1">
    <location>
        <begin position="1"/>
        <end position="46"/>
    </location>
</feature>
<dbReference type="EMBL" id="JAATJU010026800">
    <property type="protein sequence ID" value="KAH0501247.1"/>
    <property type="molecule type" value="Genomic_DNA"/>
</dbReference>
<comment type="caution">
    <text evidence="2">The sequence shown here is derived from an EMBL/GenBank/DDBJ whole genome shotgun (WGS) entry which is preliminary data.</text>
</comment>
<name>A0A8J6KRS1_MICOH</name>
<evidence type="ECO:0000313" key="2">
    <source>
        <dbReference type="EMBL" id="KAH0501247.1"/>
    </source>
</evidence>
<dbReference type="Proteomes" id="UP000710432">
    <property type="component" value="Unassembled WGS sequence"/>
</dbReference>
<reference evidence="2" key="1">
    <citation type="submission" date="2020-03" db="EMBL/GenBank/DDBJ databases">
        <title>Studies in the Genomics of Life Span.</title>
        <authorList>
            <person name="Glass D."/>
        </authorList>
    </citation>
    <scope>NUCLEOTIDE SEQUENCE</scope>
    <source>
        <strain evidence="2">LTLLF</strain>
        <tissue evidence="2">Muscle</tissue>
    </source>
</reference>
<evidence type="ECO:0000313" key="3">
    <source>
        <dbReference type="Proteomes" id="UP000710432"/>
    </source>
</evidence>